<feature type="non-terminal residue" evidence="1">
    <location>
        <position position="1"/>
    </location>
</feature>
<comment type="caution">
    <text evidence="1">The sequence shown here is derived from an EMBL/GenBank/DDBJ whole genome shotgun (WGS) entry which is preliminary data.</text>
</comment>
<keyword evidence="2" id="KW-1185">Reference proteome</keyword>
<proteinExistence type="predicted"/>
<evidence type="ECO:0008006" key="3">
    <source>
        <dbReference type="Google" id="ProtNLM"/>
    </source>
</evidence>
<evidence type="ECO:0000313" key="1">
    <source>
        <dbReference type="EMBL" id="MFC5647531.1"/>
    </source>
</evidence>
<dbReference type="EMBL" id="JBHSOC010000300">
    <property type="protein sequence ID" value="MFC5647531.1"/>
    <property type="molecule type" value="Genomic_DNA"/>
</dbReference>
<reference evidence="2" key="1">
    <citation type="journal article" date="2019" name="Int. J. Syst. Evol. Microbiol.">
        <title>The Global Catalogue of Microorganisms (GCM) 10K type strain sequencing project: providing services to taxonomists for standard genome sequencing and annotation.</title>
        <authorList>
            <consortium name="The Broad Institute Genomics Platform"/>
            <consortium name="The Broad Institute Genome Sequencing Center for Infectious Disease"/>
            <person name="Wu L."/>
            <person name="Ma J."/>
        </authorList>
    </citation>
    <scope>NUCLEOTIDE SEQUENCE [LARGE SCALE GENOMIC DNA]</scope>
    <source>
        <strain evidence="2">CGMCC 4.1622</strain>
    </source>
</reference>
<organism evidence="1 2">
    <name type="scientific">Kitasatospora cinereorecta</name>
    <dbReference type="NCBI Taxonomy" id="285560"/>
    <lineage>
        <taxon>Bacteria</taxon>
        <taxon>Bacillati</taxon>
        <taxon>Actinomycetota</taxon>
        <taxon>Actinomycetes</taxon>
        <taxon>Kitasatosporales</taxon>
        <taxon>Streptomycetaceae</taxon>
        <taxon>Kitasatospora</taxon>
    </lineage>
</organism>
<name>A0ABW0VSL0_9ACTN</name>
<sequence>QISSQVDIETDAGGLIPSESIGYGSAPLADWIGEQETANNLLNNGLSLLNNEVEAARNGKATIAAEMEAMRDATSGKAGQSEFNVLKAEMETARNGKTNLNAELVSMRLATTTVNNGLAEKVSVTSFNDVQASVNTLNTARLADSLGGSVGENPAGFTSTLVGSPATVADLPIA</sequence>
<evidence type="ECO:0000313" key="2">
    <source>
        <dbReference type="Proteomes" id="UP001596066"/>
    </source>
</evidence>
<dbReference type="Proteomes" id="UP001596066">
    <property type="component" value="Unassembled WGS sequence"/>
</dbReference>
<dbReference type="RefSeq" id="WP_380233131.1">
    <property type="nucleotide sequence ID" value="NZ_JBHSOC010000300.1"/>
</dbReference>
<feature type="non-terminal residue" evidence="1">
    <location>
        <position position="174"/>
    </location>
</feature>
<accession>A0ABW0VSL0</accession>
<protein>
    <recommendedName>
        <fullName evidence="3">Flagellin</fullName>
    </recommendedName>
</protein>
<gene>
    <name evidence="1" type="ORF">ACFPZF_40585</name>
</gene>